<evidence type="ECO:0000256" key="1">
    <source>
        <dbReference type="ARBA" id="ARBA00022553"/>
    </source>
</evidence>
<evidence type="ECO:0000259" key="4">
    <source>
        <dbReference type="PROSITE" id="PS50043"/>
    </source>
</evidence>
<feature type="domain" description="HTH luxR-type" evidence="4">
    <location>
        <begin position="145"/>
        <end position="210"/>
    </location>
</feature>
<dbReference type="SMART" id="SM00448">
    <property type="entry name" value="REC"/>
    <property type="match status" value="1"/>
</dbReference>
<reference evidence="6" key="1">
    <citation type="submission" date="2022-10" db="EMBL/GenBank/DDBJ databases">
        <title>Chitinophaga sp. nov., isolated from soil.</title>
        <authorList>
            <person name="Jeon C.O."/>
        </authorList>
    </citation>
    <scope>NUCLEOTIDE SEQUENCE</scope>
    <source>
        <strain evidence="6">R8</strain>
    </source>
</reference>
<keyword evidence="2" id="KW-0238">DNA-binding</keyword>
<dbReference type="Proteomes" id="UP001162741">
    <property type="component" value="Chromosome"/>
</dbReference>
<keyword evidence="7" id="KW-1185">Reference proteome</keyword>
<dbReference type="Gene3D" id="3.40.50.2300">
    <property type="match status" value="1"/>
</dbReference>
<dbReference type="PANTHER" id="PTHR43214:SF43">
    <property type="entry name" value="TWO-COMPONENT RESPONSE REGULATOR"/>
    <property type="match status" value="1"/>
</dbReference>
<gene>
    <name evidence="6" type="ORF">MKQ68_09310</name>
</gene>
<dbReference type="SUPFAM" id="SSF52172">
    <property type="entry name" value="CheY-like"/>
    <property type="match status" value="1"/>
</dbReference>
<dbReference type="SMART" id="SM00421">
    <property type="entry name" value="HTH_LUXR"/>
    <property type="match status" value="1"/>
</dbReference>
<dbReference type="SUPFAM" id="SSF46894">
    <property type="entry name" value="C-terminal effector domain of the bipartite response regulators"/>
    <property type="match status" value="1"/>
</dbReference>
<dbReference type="InterPro" id="IPR011006">
    <property type="entry name" value="CheY-like_superfamily"/>
</dbReference>
<dbReference type="PRINTS" id="PR00038">
    <property type="entry name" value="HTHLUXR"/>
</dbReference>
<evidence type="ECO:0000256" key="2">
    <source>
        <dbReference type="ARBA" id="ARBA00023125"/>
    </source>
</evidence>
<sequence length="213" mass="23902">MMPVKIFLADDHPIVIDGLLSRLGDVPGIEIGFAGTSGIALSEALKTTQPDLVLMDIQLQDVSGIELCRTIIKQYPQVKVMVLTSLDDAHYVRQIIRNGASGYVLKNTSHQTILEAIYKIMDGKQFLDEQIQQKLLHEAITGQRTSRYEIPLTNREKDVLRLIAAEYNNHEIAEELYISLRTVEAHRFNIVQKLGVKNTAGLVKEALKRGLIK</sequence>
<dbReference type="CDD" id="cd06170">
    <property type="entry name" value="LuxR_C_like"/>
    <property type="match status" value="1"/>
</dbReference>
<dbReference type="RefSeq" id="WP_244843663.1">
    <property type="nucleotide sequence ID" value="NZ_CP107006.1"/>
</dbReference>
<dbReference type="EMBL" id="CP107006">
    <property type="protein sequence ID" value="UYQ95293.1"/>
    <property type="molecule type" value="Genomic_DNA"/>
</dbReference>
<evidence type="ECO:0000256" key="3">
    <source>
        <dbReference type="PROSITE-ProRule" id="PRU00169"/>
    </source>
</evidence>
<evidence type="ECO:0000313" key="7">
    <source>
        <dbReference type="Proteomes" id="UP001162741"/>
    </source>
</evidence>
<keyword evidence="1 3" id="KW-0597">Phosphoprotein</keyword>
<dbReference type="PROSITE" id="PS50110">
    <property type="entry name" value="RESPONSE_REGULATORY"/>
    <property type="match status" value="1"/>
</dbReference>
<proteinExistence type="predicted"/>
<feature type="domain" description="Response regulatory" evidence="5">
    <location>
        <begin position="5"/>
        <end position="121"/>
    </location>
</feature>
<dbReference type="InterPro" id="IPR058245">
    <property type="entry name" value="NreC/VraR/RcsB-like_REC"/>
</dbReference>
<dbReference type="Pfam" id="PF00072">
    <property type="entry name" value="Response_reg"/>
    <property type="match status" value="1"/>
</dbReference>
<dbReference type="CDD" id="cd17535">
    <property type="entry name" value="REC_NarL-like"/>
    <property type="match status" value="1"/>
</dbReference>
<accession>A0ABY6J6P2</accession>
<dbReference type="InterPro" id="IPR039420">
    <property type="entry name" value="WalR-like"/>
</dbReference>
<evidence type="ECO:0000259" key="5">
    <source>
        <dbReference type="PROSITE" id="PS50110"/>
    </source>
</evidence>
<dbReference type="Pfam" id="PF00196">
    <property type="entry name" value="GerE"/>
    <property type="match status" value="1"/>
</dbReference>
<dbReference type="InterPro" id="IPR001789">
    <property type="entry name" value="Sig_transdc_resp-reg_receiver"/>
</dbReference>
<dbReference type="InterPro" id="IPR000792">
    <property type="entry name" value="Tscrpt_reg_LuxR_C"/>
</dbReference>
<dbReference type="InterPro" id="IPR016032">
    <property type="entry name" value="Sig_transdc_resp-reg_C-effctor"/>
</dbReference>
<protein>
    <submittedName>
        <fullName evidence="6">Response regulator transcription factor</fullName>
    </submittedName>
</protein>
<name>A0ABY6J6P2_9BACT</name>
<feature type="modified residue" description="4-aspartylphosphate" evidence="3">
    <location>
        <position position="56"/>
    </location>
</feature>
<organism evidence="6 7">
    <name type="scientific">Chitinophaga horti</name>
    <dbReference type="NCBI Taxonomy" id="2920382"/>
    <lineage>
        <taxon>Bacteria</taxon>
        <taxon>Pseudomonadati</taxon>
        <taxon>Bacteroidota</taxon>
        <taxon>Chitinophagia</taxon>
        <taxon>Chitinophagales</taxon>
        <taxon>Chitinophagaceae</taxon>
        <taxon>Chitinophaga</taxon>
    </lineage>
</organism>
<dbReference type="PROSITE" id="PS50043">
    <property type="entry name" value="HTH_LUXR_2"/>
    <property type="match status" value="1"/>
</dbReference>
<dbReference type="PANTHER" id="PTHR43214">
    <property type="entry name" value="TWO-COMPONENT RESPONSE REGULATOR"/>
    <property type="match status" value="1"/>
</dbReference>
<evidence type="ECO:0000313" key="6">
    <source>
        <dbReference type="EMBL" id="UYQ95293.1"/>
    </source>
</evidence>